<gene>
    <name evidence="1" type="ORF">BDP27DRAFT_1426674</name>
</gene>
<dbReference type="AlphaFoldDB" id="A0A9P5U2P1"/>
<reference evidence="1" key="1">
    <citation type="submission" date="2020-11" db="EMBL/GenBank/DDBJ databases">
        <authorList>
            <consortium name="DOE Joint Genome Institute"/>
            <person name="Ahrendt S."/>
            <person name="Riley R."/>
            <person name="Andreopoulos W."/>
            <person name="Labutti K."/>
            <person name="Pangilinan J."/>
            <person name="Ruiz-Duenas F.J."/>
            <person name="Barrasa J.M."/>
            <person name="Sanchez-Garcia M."/>
            <person name="Camarero S."/>
            <person name="Miyauchi S."/>
            <person name="Serrano A."/>
            <person name="Linde D."/>
            <person name="Babiker R."/>
            <person name="Drula E."/>
            <person name="Ayuso-Fernandez I."/>
            <person name="Pacheco R."/>
            <person name="Padilla G."/>
            <person name="Ferreira P."/>
            <person name="Barriuso J."/>
            <person name="Kellner H."/>
            <person name="Castanera R."/>
            <person name="Alfaro M."/>
            <person name="Ramirez L."/>
            <person name="Pisabarro A.G."/>
            <person name="Kuo A."/>
            <person name="Tritt A."/>
            <person name="Lipzen A."/>
            <person name="He G."/>
            <person name="Yan M."/>
            <person name="Ng V."/>
            <person name="Cullen D."/>
            <person name="Martin F."/>
            <person name="Rosso M.-N."/>
            <person name="Henrissat B."/>
            <person name="Hibbett D."/>
            <person name="Martinez A.T."/>
            <person name="Grigoriev I.V."/>
        </authorList>
    </citation>
    <scope>NUCLEOTIDE SEQUENCE</scope>
    <source>
        <strain evidence="1">AH 40177</strain>
    </source>
</reference>
<proteinExistence type="predicted"/>
<name>A0A9P5U2P1_9AGAR</name>
<organism evidence="1 2">
    <name type="scientific">Rhodocollybia butyracea</name>
    <dbReference type="NCBI Taxonomy" id="206335"/>
    <lineage>
        <taxon>Eukaryota</taxon>
        <taxon>Fungi</taxon>
        <taxon>Dikarya</taxon>
        <taxon>Basidiomycota</taxon>
        <taxon>Agaricomycotina</taxon>
        <taxon>Agaricomycetes</taxon>
        <taxon>Agaricomycetidae</taxon>
        <taxon>Agaricales</taxon>
        <taxon>Marasmiineae</taxon>
        <taxon>Omphalotaceae</taxon>
        <taxon>Rhodocollybia</taxon>
    </lineage>
</organism>
<accession>A0A9P5U2P1</accession>
<dbReference type="Proteomes" id="UP000772434">
    <property type="component" value="Unassembled WGS sequence"/>
</dbReference>
<protein>
    <submittedName>
        <fullName evidence="1">Uncharacterized protein</fullName>
    </submittedName>
</protein>
<dbReference type="EMBL" id="JADNRY010000141">
    <property type="protein sequence ID" value="KAF9063664.1"/>
    <property type="molecule type" value="Genomic_DNA"/>
</dbReference>
<keyword evidence="2" id="KW-1185">Reference proteome</keyword>
<dbReference type="OrthoDB" id="3059243at2759"/>
<comment type="caution">
    <text evidence="1">The sequence shown here is derived from an EMBL/GenBank/DDBJ whole genome shotgun (WGS) entry which is preliminary data.</text>
</comment>
<evidence type="ECO:0000313" key="1">
    <source>
        <dbReference type="EMBL" id="KAF9063664.1"/>
    </source>
</evidence>
<evidence type="ECO:0000313" key="2">
    <source>
        <dbReference type="Proteomes" id="UP000772434"/>
    </source>
</evidence>
<sequence length="308" mass="35053">MSGFRRLQVDLHPEHLVLVASLFRCSNQYNIHLHFYISSPVMFRGACVMLPYILLGFQSMISEAYHIPIVRRTDSNEPTHTEPIIHPSAKGEITLFHSTTNKKAADAIIKEKGFDLTDYAANFGDFHAFPVRAAYLTDSIYSAAQFACYPAGFEGSQHSIKDQIVYIIQFTWEGDTSIEEFPGTTPEWKEFCNYNLAFQNGPRVEFIKPAGYDEIMAKTMITGPMKVPDSAIDKFRTPNFWQYAVLGRKNPMIPGKYTHSDKLKNPILREARCGHVRMGNQLSDETYREGQGSHPQFKETLAKIKNKI</sequence>